<feature type="non-terminal residue" evidence="12">
    <location>
        <position position="1"/>
    </location>
</feature>
<keyword evidence="3" id="KW-0863">Zinc-finger</keyword>
<evidence type="ECO:0000256" key="11">
    <source>
        <dbReference type="SAM" id="MobiDB-lite"/>
    </source>
</evidence>
<evidence type="ECO:0000256" key="5">
    <source>
        <dbReference type="ARBA" id="ARBA00022853"/>
    </source>
</evidence>
<dbReference type="GO" id="GO:0006325">
    <property type="term" value="P:chromatin organization"/>
    <property type="evidence" value="ECO:0007669"/>
    <property type="project" value="UniProtKB-KW"/>
</dbReference>
<comment type="caution">
    <text evidence="12">The sequence shown here is derived from an EMBL/GenBank/DDBJ whole genome shotgun (WGS) entry which is preliminary data.</text>
</comment>
<evidence type="ECO:0000256" key="6">
    <source>
        <dbReference type="ARBA" id="ARBA00023015"/>
    </source>
</evidence>
<evidence type="ECO:0000256" key="10">
    <source>
        <dbReference type="RuleBase" id="RU261113"/>
    </source>
</evidence>
<dbReference type="STRING" id="282301.A0A267GGN2"/>
<feature type="compositionally biased region" description="Polar residues" evidence="11">
    <location>
        <begin position="183"/>
        <end position="193"/>
    </location>
</feature>
<keyword evidence="4" id="KW-0862">Zinc</keyword>
<evidence type="ECO:0000256" key="7">
    <source>
        <dbReference type="ARBA" id="ARBA00023159"/>
    </source>
</evidence>
<evidence type="ECO:0000313" key="13">
    <source>
        <dbReference type="Proteomes" id="UP000215902"/>
    </source>
</evidence>
<keyword evidence="6" id="KW-0805">Transcription regulation</keyword>
<comment type="subcellular location">
    <subcellularLocation>
        <location evidence="1 10">Nucleus</location>
    </subcellularLocation>
</comment>
<sequence>LMAGLAPRGSTSAGNADALDSQATDAALWPLVDEIIDDLAMEVIFSSHMEAKMGVLFLHEELLADEHVATGGRLGSHIAGGIAGLVGGERSGSDSEPPMFGGQPAAKLKPVMCRCPNCNRSMAALRFAPHLEKCMGMGRVSSRVASRRIAIQHRYSDDSDSDDQHHHPPPMKQRRSMKRVSTAPGNVVNQPSGRSAVPPPPPFVPVVPPHSQDDDWDGLSTPSPSSASTGSSSGNSGGGGGGGVGNACLAKTALYHHSSRR</sequence>
<feature type="compositionally biased region" description="Low complexity" evidence="11">
    <location>
        <begin position="220"/>
        <end position="234"/>
    </location>
</feature>
<dbReference type="GO" id="GO:0071819">
    <property type="term" value="C:DUBm complex"/>
    <property type="evidence" value="ECO:0007669"/>
    <property type="project" value="UniProtKB-ARBA"/>
</dbReference>
<comment type="function">
    <text evidence="10">Component of the transcription regulatory histone acetylation (HAT) complex SAGA, a multiprotein complex that activates transcription by remodeling chromatin and mediating histone acetylation and deubiquitination. Within the SAGA complex, participates in a subcomplex that specifically deubiquitinates histone H2B. The SAGA complex is recruited to specific gene promoters by activators, where it is required for transcription.</text>
</comment>
<dbReference type="AlphaFoldDB" id="A0A267GGN2"/>
<feature type="compositionally biased region" description="Pro residues" evidence="11">
    <location>
        <begin position="197"/>
        <end position="208"/>
    </location>
</feature>
<dbReference type="GO" id="GO:0000124">
    <property type="term" value="C:SAGA complex"/>
    <property type="evidence" value="ECO:0007669"/>
    <property type="project" value="TreeGrafter"/>
</dbReference>
<evidence type="ECO:0000256" key="1">
    <source>
        <dbReference type="ARBA" id="ARBA00004123"/>
    </source>
</evidence>
<dbReference type="InterPro" id="IPR013246">
    <property type="entry name" value="SAGA_su_Sgf11"/>
</dbReference>
<dbReference type="EMBL" id="NIVC01000341">
    <property type="protein sequence ID" value="PAA85198.1"/>
    <property type="molecule type" value="Genomic_DNA"/>
</dbReference>
<keyword evidence="5" id="KW-0156">Chromatin regulator</keyword>
<dbReference type="PANTHER" id="PTHR46367">
    <property type="entry name" value="ATAXIN-7-LIKE PROTEIN 3"/>
    <property type="match status" value="1"/>
</dbReference>
<dbReference type="Proteomes" id="UP000215902">
    <property type="component" value="Unassembled WGS sequence"/>
</dbReference>
<evidence type="ECO:0000256" key="2">
    <source>
        <dbReference type="ARBA" id="ARBA00022723"/>
    </source>
</evidence>
<dbReference type="InterPro" id="IPR051078">
    <property type="entry name" value="SGF11"/>
</dbReference>
<organism evidence="12 13">
    <name type="scientific">Macrostomum lignano</name>
    <dbReference type="NCBI Taxonomy" id="282301"/>
    <lineage>
        <taxon>Eukaryota</taxon>
        <taxon>Metazoa</taxon>
        <taxon>Spiralia</taxon>
        <taxon>Lophotrochozoa</taxon>
        <taxon>Platyhelminthes</taxon>
        <taxon>Rhabditophora</taxon>
        <taxon>Macrostomorpha</taxon>
        <taxon>Macrostomida</taxon>
        <taxon>Macrostomidae</taxon>
        <taxon>Macrostomum</taxon>
    </lineage>
</organism>
<evidence type="ECO:0000313" key="12">
    <source>
        <dbReference type="EMBL" id="PAA85198.1"/>
    </source>
</evidence>
<name>A0A267GGN2_9PLAT</name>
<dbReference type="GO" id="GO:0003713">
    <property type="term" value="F:transcription coactivator activity"/>
    <property type="evidence" value="ECO:0007669"/>
    <property type="project" value="TreeGrafter"/>
</dbReference>
<comment type="subunit">
    <text evidence="10">Component of some SAGA transcription coactivator-HAT complexes.</text>
</comment>
<keyword evidence="2" id="KW-0479">Metal-binding</keyword>
<feature type="compositionally biased region" description="Basic residues" evidence="11">
    <location>
        <begin position="167"/>
        <end position="178"/>
    </location>
</feature>
<dbReference type="Gene3D" id="3.30.160.60">
    <property type="entry name" value="Classic Zinc Finger"/>
    <property type="match status" value="1"/>
</dbReference>
<feature type="compositionally biased region" description="Basic and acidic residues" evidence="11">
    <location>
        <begin position="154"/>
        <end position="166"/>
    </location>
</feature>
<dbReference type="Pfam" id="PF08209">
    <property type="entry name" value="Sgf11"/>
    <property type="match status" value="1"/>
</dbReference>
<evidence type="ECO:0000256" key="3">
    <source>
        <dbReference type="ARBA" id="ARBA00022771"/>
    </source>
</evidence>
<protein>
    <recommendedName>
        <fullName evidence="10">SAGA-associated factor 11</fullName>
    </recommendedName>
</protein>
<keyword evidence="9" id="KW-0539">Nucleus</keyword>
<reference evidence="12 13" key="1">
    <citation type="submission" date="2017-06" db="EMBL/GenBank/DDBJ databases">
        <title>A platform for efficient transgenesis in Macrostomum lignano, a flatworm model organism for stem cell research.</title>
        <authorList>
            <person name="Berezikov E."/>
        </authorList>
    </citation>
    <scope>NUCLEOTIDE SEQUENCE [LARGE SCALE GENOMIC DNA]</scope>
    <source>
        <strain evidence="12">DV1</strain>
        <tissue evidence="12">Whole organism</tissue>
    </source>
</reference>
<proteinExistence type="inferred from homology"/>
<gene>
    <name evidence="12" type="ORF">BOX15_Mlig031920g1</name>
</gene>
<dbReference type="GO" id="GO:0008270">
    <property type="term" value="F:zinc ion binding"/>
    <property type="evidence" value="ECO:0007669"/>
    <property type="project" value="UniProtKB-KW"/>
</dbReference>
<dbReference type="OrthoDB" id="21557at2759"/>
<evidence type="ECO:0000256" key="9">
    <source>
        <dbReference type="ARBA" id="ARBA00023242"/>
    </source>
</evidence>
<keyword evidence="8" id="KW-0804">Transcription</keyword>
<dbReference type="FunFam" id="3.30.160.60:FF:000118">
    <property type="entry name" value="Ataxin-7-like protein 3"/>
    <property type="match status" value="1"/>
</dbReference>
<evidence type="ECO:0000256" key="4">
    <source>
        <dbReference type="ARBA" id="ARBA00022833"/>
    </source>
</evidence>
<keyword evidence="13" id="KW-1185">Reference proteome</keyword>
<feature type="region of interest" description="Disordered" evidence="11">
    <location>
        <begin position="154"/>
        <end position="247"/>
    </location>
</feature>
<feature type="compositionally biased region" description="Gly residues" evidence="11">
    <location>
        <begin position="235"/>
        <end position="245"/>
    </location>
</feature>
<dbReference type="PANTHER" id="PTHR46367:SF1">
    <property type="entry name" value="ATAXIN-7-LIKE PROTEIN 3"/>
    <property type="match status" value="1"/>
</dbReference>
<evidence type="ECO:0000256" key="8">
    <source>
        <dbReference type="ARBA" id="ARBA00023163"/>
    </source>
</evidence>
<dbReference type="GO" id="GO:0006357">
    <property type="term" value="P:regulation of transcription by RNA polymerase II"/>
    <property type="evidence" value="ECO:0007669"/>
    <property type="project" value="TreeGrafter"/>
</dbReference>
<keyword evidence="7 10" id="KW-0010">Activator</keyword>
<comment type="similarity">
    <text evidence="10">Belongs to the SGF11 family.</text>
</comment>
<accession>A0A267GGN2</accession>